<dbReference type="Proteomes" id="UP000806542">
    <property type="component" value="Unassembled WGS sequence"/>
</dbReference>
<evidence type="ECO:0000313" key="6">
    <source>
        <dbReference type="Proteomes" id="UP000806542"/>
    </source>
</evidence>
<feature type="domain" description="SLH" evidence="4">
    <location>
        <begin position="383"/>
        <end position="446"/>
    </location>
</feature>
<feature type="signal peptide" evidence="3">
    <location>
        <begin position="1"/>
        <end position="24"/>
    </location>
</feature>
<dbReference type="InterPro" id="IPR051465">
    <property type="entry name" value="Cell_Envelope_Struct_Comp"/>
</dbReference>
<feature type="compositionally biased region" description="Gly residues" evidence="2">
    <location>
        <begin position="350"/>
        <end position="362"/>
    </location>
</feature>
<dbReference type="AlphaFoldDB" id="A0A9D5RBW4"/>
<comment type="caution">
    <text evidence="5">The sequence shown here is derived from an EMBL/GenBank/DDBJ whole genome shotgun (WGS) entry which is preliminary data.</text>
</comment>
<dbReference type="Pfam" id="PF00395">
    <property type="entry name" value="SLH"/>
    <property type="match status" value="3"/>
</dbReference>
<accession>A0A9D5RBW4</accession>
<evidence type="ECO:0000256" key="1">
    <source>
        <dbReference type="ARBA" id="ARBA00022737"/>
    </source>
</evidence>
<sequence>MKGWHQMGAGILAVLCLFGGTASAEGTVQCTQQGSKVTISGKLETTKPNEIIAITVLPEGKETTAAQQEDILYINQQPSQDGSFSFAFDMNGGTREATAWISREYGTEEEAYDFVYKSTEDITSAIADINAADTAEKMKQALQKACGSYTNAFVLGMDLAMLEQIQPPYTNIYQALVDGRPYSETDTTNAASIFESATLVEQLSQSRDAAWIQKTLEEKGSALGAVVDGDVFEQILSERIKEPSQVYDALALKTFENSKALRQAYMESILLTAVAYPKNGRFDVQYVLSSCKGELGISEEVNSIEALSDAGKVKAYENLTGKRFTSLQALEERLRELAKTTGSSTVISGGNSGGGGSRGGGISIQNPQGLEPVEPIVQETQQEPEAFSDMEDAAWAKEAVYAMYELGIINGKEDGMFAPNSSVTREEFLKMAVLTAGVPQTDKTVDFLDVPEDAWFYSFVQQGAAAGITNGVNAELFGVGQEISRQDMAVMVYRTAEIRGMEFSETEMSFTDADQIADYAKGAVAALYGAGIIAGNPDGSFAPNGTATRAEAAQMLYRLIGSKEE</sequence>
<protein>
    <submittedName>
        <fullName evidence="5">S-layer homology domain-containing protein</fullName>
    </submittedName>
</protein>
<evidence type="ECO:0000259" key="4">
    <source>
        <dbReference type="PROSITE" id="PS51272"/>
    </source>
</evidence>
<dbReference type="EMBL" id="JADCKB010000015">
    <property type="protein sequence ID" value="MBE5040423.1"/>
    <property type="molecule type" value="Genomic_DNA"/>
</dbReference>
<proteinExistence type="predicted"/>
<keyword evidence="6" id="KW-1185">Reference proteome</keyword>
<dbReference type="RefSeq" id="WP_226392975.1">
    <property type="nucleotide sequence ID" value="NZ_JADCKB010000015.1"/>
</dbReference>
<gene>
    <name evidence="5" type="ORF">INF28_08100</name>
</gene>
<feature type="domain" description="SLH" evidence="4">
    <location>
        <begin position="447"/>
        <end position="506"/>
    </location>
</feature>
<dbReference type="PANTHER" id="PTHR43308">
    <property type="entry name" value="OUTER MEMBRANE PROTEIN ALPHA-RELATED"/>
    <property type="match status" value="1"/>
</dbReference>
<name>A0A9D5RBW4_9FIRM</name>
<feature type="region of interest" description="Disordered" evidence="2">
    <location>
        <begin position="341"/>
        <end position="368"/>
    </location>
</feature>
<dbReference type="InterPro" id="IPR001119">
    <property type="entry name" value="SLH_dom"/>
</dbReference>
<keyword evidence="3" id="KW-0732">Signal</keyword>
<evidence type="ECO:0000256" key="3">
    <source>
        <dbReference type="SAM" id="SignalP"/>
    </source>
</evidence>
<reference evidence="5" key="1">
    <citation type="submission" date="2020-10" db="EMBL/GenBank/DDBJ databases">
        <title>ChiBAC.</title>
        <authorList>
            <person name="Zenner C."/>
            <person name="Hitch T.C.A."/>
            <person name="Clavel T."/>
        </authorList>
    </citation>
    <scope>NUCLEOTIDE SEQUENCE</scope>
    <source>
        <strain evidence="5">DSM 107454</strain>
    </source>
</reference>
<keyword evidence="1" id="KW-0677">Repeat</keyword>
<organism evidence="5 6">
    <name type="scientific">Ructibacterium gallinarum</name>
    <dbReference type="NCBI Taxonomy" id="2779355"/>
    <lineage>
        <taxon>Bacteria</taxon>
        <taxon>Bacillati</taxon>
        <taxon>Bacillota</taxon>
        <taxon>Clostridia</taxon>
        <taxon>Eubacteriales</taxon>
        <taxon>Oscillospiraceae</taxon>
        <taxon>Ructibacterium</taxon>
    </lineage>
</organism>
<evidence type="ECO:0000313" key="5">
    <source>
        <dbReference type="EMBL" id="MBE5040423.1"/>
    </source>
</evidence>
<dbReference type="PROSITE" id="PS51272">
    <property type="entry name" value="SLH"/>
    <property type="match status" value="3"/>
</dbReference>
<feature type="domain" description="SLH" evidence="4">
    <location>
        <begin position="507"/>
        <end position="565"/>
    </location>
</feature>
<feature type="chain" id="PRO_5038757377" evidence="3">
    <location>
        <begin position="25"/>
        <end position="565"/>
    </location>
</feature>
<evidence type="ECO:0000256" key="2">
    <source>
        <dbReference type="SAM" id="MobiDB-lite"/>
    </source>
</evidence>